<feature type="non-terminal residue" evidence="1">
    <location>
        <position position="1"/>
    </location>
</feature>
<dbReference type="AlphaFoldDB" id="A0A060BSA4"/>
<dbReference type="InterPro" id="IPR011059">
    <property type="entry name" value="Metal-dep_hydrolase_composite"/>
</dbReference>
<dbReference type="Gene3D" id="2.30.40.10">
    <property type="entry name" value="Urease, subunit C, domain 1"/>
    <property type="match status" value="1"/>
</dbReference>
<evidence type="ECO:0000313" key="1">
    <source>
        <dbReference type="EMBL" id="AIA85819.1"/>
    </source>
</evidence>
<protein>
    <submittedName>
        <fullName evidence="1">CAZy families CE9 protein</fullName>
    </submittedName>
</protein>
<sequence length="122" mass="12562">LPVRVGAQARLAGNTEEDVMPIDDPRSVVASIAGAFAAGPSRFAVRNAVRIDARGVLAHAWVVAADGVIAAAGSRDEDFAAACRASGLDSQDADHVTDADGAVLVPGYVDIHSPWLLGSFLR</sequence>
<dbReference type="EMBL" id="KF118557">
    <property type="protein sequence ID" value="AIA85819.1"/>
    <property type="molecule type" value="Genomic_DNA"/>
</dbReference>
<reference evidence="1" key="1">
    <citation type="journal article" date="2013" name="Environ. Microbiol.">
        <title>Seasonally variable intestinal metagenomes of the red palm weevil (Rhynchophorus ferrugineus).</title>
        <authorList>
            <person name="Jia S."/>
            <person name="Zhang X."/>
            <person name="Zhang G."/>
            <person name="Yin A."/>
            <person name="Zhang S."/>
            <person name="Li F."/>
            <person name="Wang L."/>
            <person name="Zhao D."/>
            <person name="Yun Q."/>
            <person name="Tala"/>
            <person name="Wang J."/>
            <person name="Sun G."/>
            <person name="Baabdullah M."/>
            <person name="Yu X."/>
            <person name="Hu S."/>
            <person name="Al-Mssallem I.S."/>
            <person name="Yu J."/>
        </authorList>
    </citation>
    <scope>NUCLEOTIDE SEQUENCE</scope>
</reference>
<proteinExistence type="predicted"/>
<organism evidence="1">
    <name type="scientific">uncultured Bifidobacterium sp</name>
    <dbReference type="NCBI Taxonomy" id="165187"/>
    <lineage>
        <taxon>Bacteria</taxon>
        <taxon>Bacillati</taxon>
        <taxon>Actinomycetota</taxon>
        <taxon>Actinomycetes</taxon>
        <taxon>Bifidobacteriales</taxon>
        <taxon>Bifidobacteriaceae</taxon>
        <taxon>Bifidobacterium</taxon>
        <taxon>environmental samples</taxon>
    </lineage>
</organism>
<dbReference type="SUPFAM" id="SSF51338">
    <property type="entry name" value="Composite domain of metallo-dependent hydrolases"/>
    <property type="match status" value="1"/>
</dbReference>
<dbReference type="GO" id="GO:0016810">
    <property type="term" value="F:hydrolase activity, acting on carbon-nitrogen (but not peptide) bonds"/>
    <property type="evidence" value="ECO:0007669"/>
    <property type="project" value="InterPro"/>
</dbReference>
<name>A0A060BSA4_9BIFI</name>
<accession>A0A060BSA4</accession>